<reference evidence="2 3" key="1">
    <citation type="submission" date="2016-03" db="EMBL/GenBank/DDBJ databases">
        <title>EvidentialGene: Evidence-directed Construction of Genes on Genomes.</title>
        <authorList>
            <person name="Gilbert D.G."/>
            <person name="Choi J.-H."/>
            <person name="Mockaitis K."/>
            <person name="Colbourne J."/>
            <person name="Pfrender M."/>
        </authorList>
    </citation>
    <scope>NUCLEOTIDE SEQUENCE [LARGE SCALE GENOMIC DNA]</scope>
    <source>
        <strain evidence="2 3">Xinb3</strain>
        <tissue evidence="2">Complete organism</tissue>
    </source>
</reference>
<keyword evidence="3" id="KW-1185">Reference proteome</keyword>
<feature type="non-terminal residue" evidence="2">
    <location>
        <position position="163"/>
    </location>
</feature>
<proteinExistence type="predicted"/>
<gene>
    <name evidence="2" type="ORF">APZ42_009156</name>
</gene>
<organism evidence="2 3">
    <name type="scientific">Daphnia magna</name>
    <dbReference type="NCBI Taxonomy" id="35525"/>
    <lineage>
        <taxon>Eukaryota</taxon>
        <taxon>Metazoa</taxon>
        <taxon>Ecdysozoa</taxon>
        <taxon>Arthropoda</taxon>
        <taxon>Crustacea</taxon>
        <taxon>Branchiopoda</taxon>
        <taxon>Diplostraca</taxon>
        <taxon>Cladocera</taxon>
        <taxon>Anomopoda</taxon>
        <taxon>Daphniidae</taxon>
        <taxon>Daphnia</taxon>
    </lineage>
</organism>
<protein>
    <submittedName>
        <fullName evidence="2">Uncharacterized protein</fullName>
    </submittedName>
</protein>
<feature type="region of interest" description="Disordered" evidence="1">
    <location>
        <begin position="95"/>
        <end position="130"/>
    </location>
</feature>
<accession>A0A162BRA3</accession>
<dbReference type="EMBL" id="LRGB01024827">
    <property type="protein sequence ID" value="KZR96480.1"/>
    <property type="molecule type" value="Genomic_DNA"/>
</dbReference>
<evidence type="ECO:0000313" key="3">
    <source>
        <dbReference type="Proteomes" id="UP000076858"/>
    </source>
</evidence>
<sequence>LHLTHEVRELSSHLEVQLLTHQQSFLIDIRNLIFYLRELRLLTPLEPLIPEINSLLRKLDNFPGAVNPNNVQLAEEIKQTLSQIKVRLQRFLPSHTTEDVSQQPAAQQPAHHQEERTPQPPIPVRHTVHRPIRFARRRCSTRRPRILITPPRSVADVTANLDR</sequence>
<evidence type="ECO:0000256" key="1">
    <source>
        <dbReference type="SAM" id="MobiDB-lite"/>
    </source>
</evidence>
<name>A0A162BRA3_9CRUS</name>
<evidence type="ECO:0000313" key="2">
    <source>
        <dbReference type="EMBL" id="KZR96480.1"/>
    </source>
</evidence>
<dbReference type="Proteomes" id="UP000076858">
    <property type="component" value="Unassembled WGS sequence"/>
</dbReference>
<comment type="caution">
    <text evidence="2">The sequence shown here is derived from an EMBL/GenBank/DDBJ whole genome shotgun (WGS) entry which is preliminary data.</text>
</comment>
<dbReference type="AlphaFoldDB" id="A0A162BRA3"/>
<feature type="non-terminal residue" evidence="2">
    <location>
        <position position="1"/>
    </location>
</feature>